<dbReference type="Gene3D" id="3.40.50.450">
    <property type="match status" value="1"/>
</dbReference>
<dbReference type="OrthoDB" id="9807160at2"/>
<name>A0A367Y3T4_9MICO</name>
<dbReference type="PANTHER" id="PTHR43393:SF3">
    <property type="entry name" value="LYSINE DECARBOXYLASE-LIKE PROTEIN"/>
    <property type="match status" value="1"/>
</dbReference>
<dbReference type="RefSeq" id="WP_114117832.1">
    <property type="nucleotide sequence ID" value="NZ_BMHU01000006.1"/>
</dbReference>
<evidence type="ECO:0000313" key="1">
    <source>
        <dbReference type="EMBL" id="RCK60220.1"/>
    </source>
</evidence>
<dbReference type="AlphaFoldDB" id="A0A367Y3T4"/>
<dbReference type="PANTHER" id="PTHR43393">
    <property type="entry name" value="CYTOKININ RIBOSIDE 5'-MONOPHOSPHATE PHOSPHORIBOHYDROLASE"/>
    <property type="match status" value="1"/>
</dbReference>
<organism evidence="1 2">
    <name type="scientific">Microbacterium sorbitolivorans</name>
    <dbReference type="NCBI Taxonomy" id="1867410"/>
    <lineage>
        <taxon>Bacteria</taxon>
        <taxon>Bacillati</taxon>
        <taxon>Actinomycetota</taxon>
        <taxon>Actinomycetes</taxon>
        <taxon>Micrococcales</taxon>
        <taxon>Microbacteriaceae</taxon>
        <taxon>Microbacterium</taxon>
    </lineage>
</organism>
<keyword evidence="2" id="KW-1185">Reference proteome</keyword>
<proteinExistence type="predicted"/>
<dbReference type="SUPFAM" id="SSF102405">
    <property type="entry name" value="MCP/YpsA-like"/>
    <property type="match status" value="1"/>
</dbReference>
<evidence type="ECO:0000313" key="2">
    <source>
        <dbReference type="Proteomes" id="UP000253508"/>
    </source>
</evidence>
<protein>
    <submittedName>
        <fullName evidence="1">Rossmann fold nucleotide-binding protein</fullName>
    </submittedName>
</protein>
<dbReference type="GO" id="GO:0005829">
    <property type="term" value="C:cytosol"/>
    <property type="evidence" value="ECO:0007669"/>
    <property type="project" value="TreeGrafter"/>
</dbReference>
<dbReference type="EMBL" id="QORO01000002">
    <property type="protein sequence ID" value="RCK60220.1"/>
    <property type="molecule type" value="Genomic_DNA"/>
</dbReference>
<dbReference type="InterPro" id="IPR052341">
    <property type="entry name" value="LOG_family_nucleotidases"/>
</dbReference>
<reference evidence="1 2" key="1">
    <citation type="submission" date="2018-07" db="EMBL/GenBank/DDBJ databases">
        <title>Microbacterium endoborsara sp. nov., a novel actinobacterium isolated from Borszczowia aralocaspica.</title>
        <authorList>
            <person name="An D."/>
        </authorList>
    </citation>
    <scope>NUCLEOTIDE SEQUENCE [LARGE SCALE GENOMIC DNA]</scope>
    <source>
        <strain evidence="1 2">C1.15228</strain>
    </source>
</reference>
<comment type="caution">
    <text evidence="1">The sequence shown here is derived from an EMBL/GenBank/DDBJ whole genome shotgun (WGS) entry which is preliminary data.</text>
</comment>
<dbReference type="Proteomes" id="UP000253508">
    <property type="component" value="Unassembled WGS sequence"/>
</dbReference>
<accession>A0A367Y3T4</accession>
<gene>
    <name evidence="1" type="ORF">DTO57_08900</name>
</gene>
<sequence length="362" mass="39608">MKRTRGRIVTIESVTELTRRLDSGVVRLTGWRIVGLDLRPFSRQLAACDTSRTTFAGCTMSADDEQLHAMRGALLLPSVDGTPIDPHRDRLYRPDELFDTATWATSLDGRAYAWRQTATDPDAVLARAMHDEGIDQALTEWVAGRQIVGVMGGHDMRRGEDRFRDAAILGRSLGRHFTVATGGGPGAMEAANLGAAFAREDGSALDEALRILAAAPGFRPSVDEWIRAARDARDLLADPVQSLGVPTWHYGHEPPNLFATTIAKYFRNALRESVLLEICNRGIVFLPGAGGTVQEVFQDACENYYAADERAVAPMVLVGHEYWTQTLPAWPLLRALAKGRPMEAHVHLVESVDEVAEVIGAA</sequence>